<evidence type="ECO:0000313" key="2">
    <source>
        <dbReference type="EMBL" id="JAE36447.1"/>
    </source>
</evidence>
<keyword evidence="1" id="KW-1133">Transmembrane helix</keyword>
<feature type="transmembrane region" description="Helical" evidence="1">
    <location>
        <begin position="37"/>
        <end position="55"/>
    </location>
</feature>
<protein>
    <submittedName>
        <fullName evidence="2">Uncharacterized protein</fullName>
    </submittedName>
</protein>
<evidence type="ECO:0000256" key="1">
    <source>
        <dbReference type="SAM" id="Phobius"/>
    </source>
</evidence>
<organism evidence="2">
    <name type="scientific">Arundo donax</name>
    <name type="common">Giant reed</name>
    <name type="synonym">Donax arundinaceus</name>
    <dbReference type="NCBI Taxonomy" id="35708"/>
    <lineage>
        <taxon>Eukaryota</taxon>
        <taxon>Viridiplantae</taxon>
        <taxon>Streptophyta</taxon>
        <taxon>Embryophyta</taxon>
        <taxon>Tracheophyta</taxon>
        <taxon>Spermatophyta</taxon>
        <taxon>Magnoliopsida</taxon>
        <taxon>Liliopsida</taxon>
        <taxon>Poales</taxon>
        <taxon>Poaceae</taxon>
        <taxon>PACMAD clade</taxon>
        <taxon>Arundinoideae</taxon>
        <taxon>Arundineae</taxon>
        <taxon>Arundo</taxon>
    </lineage>
</organism>
<proteinExistence type="predicted"/>
<sequence>MIILEEAVELIVLFMAGRFRAALPVFSWAAAETERTHGRYGLIACLCGMLLACVLPTQVRITYHPGAELGVFC</sequence>
<dbReference type="AlphaFoldDB" id="A0A0A9HI61"/>
<dbReference type="EMBL" id="GBRH01161449">
    <property type="protein sequence ID" value="JAE36447.1"/>
    <property type="molecule type" value="Transcribed_RNA"/>
</dbReference>
<keyword evidence="1" id="KW-0472">Membrane</keyword>
<keyword evidence="1" id="KW-0812">Transmembrane</keyword>
<accession>A0A0A9HI61</accession>
<reference evidence="2" key="1">
    <citation type="submission" date="2014-09" db="EMBL/GenBank/DDBJ databases">
        <authorList>
            <person name="Magalhaes I.L.F."/>
            <person name="Oliveira U."/>
            <person name="Santos F.R."/>
            <person name="Vidigal T.H.D.A."/>
            <person name="Brescovit A.D."/>
            <person name="Santos A.J."/>
        </authorList>
    </citation>
    <scope>NUCLEOTIDE SEQUENCE</scope>
    <source>
        <tissue evidence="2">Shoot tissue taken approximately 20 cm above the soil surface</tissue>
    </source>
</reference>
<name>A0A0A9HI61_ARUDO</name>
<reference evidence="2" key="2">
    <citation type="journal article" date="2015" name="Data Brief">
        <title>Shoot transcriptome of the giant reed, Arundo donax.</title>
        <authorList>
            <person name="Barrero R.A."/>
            <person name="Guerrero F.D."/>
            <person name="Moolhuijzen P."/>
            <person name="Goolsby J.A."/>
            <person name="Tidwell J."/>
            <person name="Bellgard S.E."/>
            <person name="Bellgard M.I."/>
        </authorList>
    </citation>
    <scope>NUCLEOTIDE SEQUENCE</scope>
    <source>
        <tissue evidence="2">Shoot tissue taken approximately 20 cm above the soil surface</tissue>
    </source>
</reference>